<protein>
    <recommendedName>
        <fullName evidence="2">ABC-three component systems C-terminal domain-containing protein</fullName>
    </recommendedName>
</protein>
<dbReference type="RefSeq" id="WP_005960057.1">
    <property type="nucleotide sequence ID" value="NZ_AFOC01000021.1"/>
</dbReference>
<feature type="region of interest" description="Disordered" evidence="1">
    <location>
        <begin position="1"/>
        <end position="48"/>
    </location>
</feature>
<evidence type="ECO:0000259" key="2">
    <source>
        <dbReference type="Pfam" id="PF20275"/>
    </source>
</evidence>
<evidence type="ECO:0000256" key="1">
    <source>
        <dbReference type="SAM" id="MobiDB-lite"/>
    </source>
</evidence>
<name>G2DBR4_9GAMM</name>
<gene>
    <name evidence="3" type="ORF">Rifp1Sym_au00070</name>
</gene>
<keyword evidence="4" id="KW-1185">Reference proteome</keyword>
<organism evidence="3 4">
    <name type="scientific">endosymbiont of Riftia pachyptila</name>
    <name type="common">vent Ph05</name>
    <dbReference type="NCBI Taxonomy" id="1048808"/>
    <lineage>
        <taxon>Bacteria</taxon>
        <taxon>Pseudomonadati</taxon>
        <taxon>Pseudomonadota</taxon>
        <taxon>Gammaproteobacteria</taxon>
        <taxon>sulfur-oxidizing symbionts</taxon>
    </lineage>
</organism>
<dbReference type="Pfam" id="PF20275">
    <property type="entry name" value="CTD10"/>
    <property type="match status" value="1"/>
</dbReference>
<dbReference type="Proteomes" id="UP000004491">
    <property type="component" value="Unassembled WGS sequence"/>
</dbReference>
<dbReference type="InterPro" id="IPR046919">
    <property type="entry name" value="ABC-3C_CTD10"/>
</dbReference>
<sequence>MDELPGTRSTSRLSEFGRGLSGKGANPAMHLPVENPAGKSVTLGKKGDTNGYSIDRGIQGMDQEKLRLKIDNYLLKNKRQAWEDLFTDIMSAKHGIAYQPVKAHGRMGDKAADGVLTQDRKTIVFQCHAPDEGFEINNLLQKIQSNFDRALAYWKMNEWIYVHNQDALPPMAVTLLHDLHKEHPDTDTGAWGFKEVRKIALEMSEADQRRIFDINDPPAAEDLLHVKYEDIARILEALSEKAANQPLDREFSPEQPTERKLYANDLTEVLQQTLRLAMAGSPQVGDVIDSQNLDQIDTPDQLAKILNRKYGSLKAEGYAGDLLYKELKREILGDARKAPAMEHAADMVLAFYFQTCDIFEEA</sequence>
<proteinExistence type="predicted"/>
<comment type="caution">
    <text evidence="3">The sequence shown here is derived from an EMBL/GenBank/DDBJ whole genome shotgun (WGS) entry which is preliminary data.</text>
</comment>
<reference evidence="3" key="1">
    <citation type="journal article" date="2011" name="ISME J.">
        <title>The endosymbionts of the deep-sea tubeworms Riftia pachyptila and Tevnia jerichonana share an identical physiology as revealed by proteogenomic analyses.</title>
        <authorList>
            <person name="Gardebrecht A."/>
            <person name="Markert S."/>
            <person name="Felbeck H."/>
            <person name="Thuermer A."/>
            <person name="Albrecht D."/>
            <person name="Wollherr A."/>
            <person name="Kabisch J."/>
            <person name="Lehmann R."/>
            <person name="Daniel R."/>
            <person name="Liesegang H."/>
            <person name="Hecker M."/>
            <person name="Sievert S.M."/>
            <person name="Schweder T."/>
        </authorList>
    </citation>
    <scope>NUCLEOTIDE SEQUENCE [LARGE SCALE GENOMIC DNA]</scope>
</reference>
<evidence type="ECO:0000313" key="4">
    <source>
        <dbReference type="Proteomes" id="UP000004491"/>
    </source>
</evidence>
<dbReference type="EMBL" id="AFOC01000021">
    <property type="protein sequence ID" value="EGV51927.1"/>
    <property type="molecule type" value="Genomic_DNA"/>
</dbReference>
<evidence type="ECO:0000313" key="3">
    <source>
        <dbReference type="EMBL" id="EGV51927.1"/>
    </source>
</evidence>
<feature type="domain" description="ABC-three component systems C-terminal" evidence="2">
    <location>
        <begin position="230"/>
        <end position="360"/>
    </location>
</feature>
<dbReference type="AlphaFoldDB" id="G2DBR4"/>
<accession>G2DBR4</accession>